<keyword evidence="6" id="KW-0732">Signal</keyword>
<evidence type="ECO:0000256" key="8">
    <source>
        <dbReference type="ARBA" id="ARBA00022833"/>
    </source>
</evidence>
<feature type="active site" evidence="13">
    <location>
        <position position="415"/>
    </location>
</feature>
<dbReference type="SMART" id="SM00050">
    <property type="entry name" value="DISIN"/>
    <property type="match status" value="1"/>
</dbReference>
<keyword evidence="8 13" id="KW-0862">Zinc</keyword>
<evidence type="ECO:0000256" key="2">
    <source>
        <dbReference type="ARBA" id="ARBA00004479"/>
    </source>
</evidence>
<evidence type="ECO:0000313" key="19">
    <source>
        <dbReference type="Proteomes" id="UP000814243"/>
    </source>
</evidence>
<evidence type="ECO:0000256" key="7">
    <source>
        <dbReference type="ARBA" id="ARBA00022801"/>
    </source>
</evidence>
<evidence type="ECO:0000256" key="9">
    <source>
        <dbReference type="ARBA" id="ARBA00022989"/>
    </source>
</evidence>
<evidence type="ECO:0000256" key="3">
    <source>
        <dbReference type="ARBA" id="ARBA00022670"/>
    </source>
</evidence>
<evidence type="ECO:0000256" key="10">
    <source>
        <dbReference type="ARBA" id="ARBA00023049"/>
    </source>
</evidence>
<reference evidence="18" key="1">
    <citation type="journal article" date="2021" name="G3 (Bethesda)">
        <title>Genome and transcriptome analysis of the beet armyworm Spodoptera exigua reveals targets for pest control. .</title>
        <authorList>
            <person name="Simon S."/>
            <person name="Breeschoten T."/>
            <person name="Jansen H.J."/>
            <person name="Dirks R.P."/>
            <person name="Schranz M.E."/>
            <person name="Ros V.I.D."/>
        </authorList>
    </citation>
    <scope>NUCLEOTIDE SEQUENCE</scope>
    <source>
        <strain evidence="18">TB_SE_WUR_2020</strain>
    </source>
</reference>
<evidence type="ECO:0000256" key="12">
    <source>
        <dbReference type="ARBA" id="ARBA00023157"/>
    </source>
</evidence>
<evidence type="ECO:0000256" key="5">
    <source>
        <dbReference type="ARBA" id="ARBA00022723"/>
    </source>
</evidence>
<accession>A0A922MAA7</accession>
<evidence type="ECO:0000256" key="13">
    <source>
        <dbReference type="PROSITE-ProRule" id="PRU00276"/>
    </source>
</evidence>
<dbReference type="Gene3D" id="3.40.390.10">
    <property type="entry name" value="Collagenase (Catalytic Domain)"/>
    <property type="match status" value="1"/>
</dbReference>
<dbReference type="GO" id="GO:0005886">
    <property type="term" value="C:plasma membrane"/>
    <property type="evidence" value="ECO:0007669"/>
    <property type="project" value="TreeGrafter"/>
</dbReference>
<evidence type="ECO:0000256" key="11">
    <source>
        <dbReference type="ARBA" id="ARBA00023136"/>
    </source>
</evidence>
<evidence type="ECO:0000256" key="4">
    <source>
        <dbReference type="ARBA" id="ARBA00022692"/>
    </source>
</evidence>
<comment type="caution">
    <text evidence="13">Lacks conserved residue(s) required for the propagation of feature annotation.</text>
</comment>
<keyword evidence="9 15" id="KW-1133">Transmembrane helix</keyword>
<keyword evidence="12" id="KW-1015">Disulfide bond</keyword>
<dbReference type="PANTHER" id="PTHR45702:SF6">
    <property type="entry name" value="DISINTEGRIN AND METALLOPROTEINASE DOMAIN-CONTAINING PROTEIN 17"/>
    <property type="match status" value="1"/>
</dbReference>
<dbReference type="FunFam" id="4.10.70.10:FF:000003">
    <property type="entry name" value="Disintegrin and metalloproteinase domain-containing protein 17"/>
    <property type="match status" value="1"/>
</dbReference>
<dbReference type="InterPro" id="IPR024079">
    <property type="entry name" value="MetalloPept_cat_dom_sf"/>
</dbReference>
<keyword evidence="7" id="KW-0378">Hydrolase</keyword>
<feature type="compositionally biased region" description="Polar residues" evidence="14">
    <location>
        <begin position="223"/>
        <end position="232"/>
    </location>
</feature>
<dbReference type="PROSITE" id="PS50214">
    <property type="entry name" value="DISINTEGRIN_2"/>
    <property type="match status" value="1"/>
</dbReference>
<comment type="cofactor">
    <cofactor evidence="1">
        <name>Zn(2+)</name>
        <dbReference type="ChEBI" id="CHEBI:29105"/>
    </cofactor>
</comment>
<dbReference type="PROSITE" id="PS50215">
    <property type="entry name" value="ADAM_MEPRO"/>
    <property type="match status" value="1"/>
</dbReference>
<keyword evidence="4 15" id="KW-0812">Transmembrane</keyword>
<feature type="binding site" evidence="13">
    <location>
        <position position="424"/>
    </location>
    <ligand>
        <name>Zn(2+)</name>
        <dbReference type="ChEBI" id="CHEBI:29105"/>
        <note>catalytic</note>
    </ligand>
</feature>
<evidence type="ECO:0000259" key="17">
    <source>
        <dbReference type="PROSITE" id="PS50215"/>
    </source>
</evidence>
<feature type="domain" description="Disintegrin" evidence="16">
    <location>
        <begin position="482"/>
        <end position="561"/>
    </location>
</feature>
<keyword evidence="10" id="KW-0482">Metalloprotease</keyword>
<keyword evidence="11 15" id="KW-0472">Membrane</keyword>
<dbReference type="SUPFAM" id="SSF55486">
    <property type="entry name" value="Metalloproteases ('zincins'), catalytic domain"/>
    <property type="match status" value="1"/>
</dbReference>
<dbReference type="InterPro" id="IPR034025">
    <property type="entry name" value="ADAM10_ADAM17"/>
</dbReference>
<feature type="transmembrane region" description="Helical" evidence="15">
    <location>
        <begin position="586"/>
        <end position="608"/>
    </location>
</feature>
<dbReference type="SUPFAM" id="SSF57552">
    <property type="entry name" value="Blood coagulation inhibitor (disintegrin)"/>
    <property type="match status" value="1"/>
</dbReference>
<evidence type="ECO:0000313" key="18">
    <source>
        <dbReference type="EMBL" id="KAH9632833.1"/>
    </source>
</evidence>
<feature type="binding site" evidence="13">
    <location>
        <position position="414"/>
    </location>
    <ligand>
        <name>Zn(2+)</name>
        <dbReference type="ChEBI" id="CHEBI:29105"/>
        <note>catalytic</note>
    </ligand>
</feature>
<dbReference type="GO" id="GO:0007219">
    <property type="term" value="P:Notch signaling pathway"/>
    <property type="evidence" value="ECO:0007669"/>
    <property type="project" value="TreeGrafter"/>
</dbReference>
<organism evidence="18 19">
    <name type="scientific">Spodoptera exigua</name>
    <name type="common">Beet armyworm</name>
    <name type="synonym">Noctua fulgens</name>
    <dbReference type="NCBI Taxonomy" id="7107"/>
    <lineage>
        <taxon>Eukaryota</taxon>
        <taxon>Metazoa</taxon>
        <taxon>Ecdysozoa</taxon>
        <taxon>Arthropoda</taxon>
        <taxon>Hexapoda</taxon>
        <taxon>Insecta</taxon>
        <taxon>Pterygota</taxon>
        <taxon>Neoptera</taxon>
        <taxon>Endopterygota</taxon>
        <taxon>Lepidoptera</taxon>
        <taxon>Glossata</taxon>
        <taxon>Ditrysia</taxon>
        <taxon>Noctuoidea</taxon>
        <taxon>Noctuidae</taxon>
        <taxon>Amphipyrinae</taxon>
        <taxon>Spodoptera</taxon>
    </lineage>
</organism>
<gene>
    <name evidence="18" type="ORF">HF086_005888</name>
</gene>
<proteinExistence type="predicted"/>
<evidence type="ECO:0000256" key="1">
    <source>
        <dbReference type="ARBA" id="ARBA00001947"/>
    </source>
</evidence>
<dbReference type="Pfam" id="PF13574">
    <property type="entry name" value="Reprolysin_2"/>
    <property type="match status" value="1"/>
</dbReference>
<evidence type="ECO:0000256" key="14">
    <source>
        <dbReference type="SAM" id="MobiDB-lite"/>
    </source>
</evidence>
<comment type="caution">
    <text evidence="18">The sequence shown here is derived from an EMBL/GenBank/DDBJ whole genome shotgun (WGS) entry which is preliminary data.</text>
</comment>
<dbReference type="EMBL" id="JACEFF010000683">
    <property type="protein sequence ID" value="KAH9632833.1"/>
    <property type="molecule type" value="Genomic_DNA"/>
</dbReference>
<dbReference type="InterPro" id="IPR036436">
    <property type="entry name" value="Disintegrin_dom_sf"/>
</dbReference>
<dbReference type="InterPro" id="IPR051489">
    <property type="entry name" value="ADAM_Metalloproteinase"/>
</dbReference>
<feature type="binding site" evidence="13">
    <location>
        <position position="418"/>
    </location>
    <ligand>
        <name>Zn(2+)</name>
        <dbReference type="ChEBI" id="CHEBI:29105"/>
        <note>catalytic</note>
    </ligand>
</feature>
<feature type="domain" description="Peptidase M12B" evidence="17">
    <location>
        <begin position="250"/>
        <end position="482"/>
    </location>
</feature>
<feature type="region of interest" description="Disordered" evidence="14">
    <location>
        <begin position="205"/>
        <end position="242"/>
    </location>
</feature>
<evidence type="ECO:0000256" key="6">
    <source>
        <dbReference type="ARBA" id="ARBA00022729"/>
    </source>
</evidence>
<dbReference type="InterPro" id="IPR001762">
    <property type="entry name" value="Disintegrin_dom"/>
</dbReference>
<keyword evidence="3" id="KW-0645">Protease</keyword>
<keyword evidence="5 13" id="KW-0479">Metal-binding</keyword>
<dbReference type="GO" id="GO:0046872">
    <property type="term" value="F:metal ion binding"/>
    <property type="evidence" value="ECO:0007669"/>
    <property type="project" value="UniProtKB-KW"/>
</dbReference>
<dbReference type="GO" id="GO:0006509">
    <property type="term" value="P:membrane protein ectodomain proteolysis"/>
    <property type="evidence" value="ECO:0007669"/>
    <property type="project" value="TreeGrafter"/>
</dbReference>
<evidence type="ECO:0008006" key="20">
    <source>
        <dbReference type="Google" id="ProtNLM"/>
    </source>
</evidence>
<name>A0A922MAA7_SPOEX</name>
<dbReference type="PANTHER" id="PTHR45702">
    <property type="entry name" value="ADAM10/ADAM17 METALLOPEPTIDASE FAMILY MEMBER"/>
    <property type="match status" value="1"/>
</dbReference>
<dbReference type="Gene3D" id="4.10.70.10">
    <property type="entry name" value="Disintegrin domain"/>
    <property type="match status" value="1"/>
</dbReference>
<feature type="compositionally biased region" description="Basic and acidic residues" evidence="14">
    <location>
        <begin position="205"/>
        <end position="221"/>
    </location>
</feature>
<protein>
    <recommendedName>
        <fullName evidence="20">ADAM 17-like protease</fullName>
    </recommendedName>
</protein>
<dbReference type="AlphaFoldDB" id="A0A922MAA7"/>
<dbReference type="FunFam" id="3.40.390.10:FF:000017">
    <property type="entry name" value="Disintegrin and metalloproteinase domain-containing protein 17"/>
    <property type="match status" value="1"/>
</dbReference>
<dbReference type="CDD" id="cd04270">
    <property type="entry name" value="ZnMc_TACE_like"/>
    <property type="match status" value="1"/>
</dbReference>
<comment type="subcellular location">
    <subcellularLocation>
        <location evidence="2">Membrane</location>
        <topology evidence="2">Single-pass type I membrane protein</topology>
    </subcellularLocation>
</comment>
<dbReference type="InterPro" id="IPR001590">
    <property type="entry name" value="Peptidase_M12B"/>
</dbReference>
<evidence type="ECO:0000259" key="16">
    <source>
        <dbReference type="PROSITE" id="PS50214"/>
    </source>
</evidence>
<dbReference type="GO" id="GO:0004222">
    <property type="term" value="F:metalloendopeptidase activity"/>
    <property type="evidence" value="ECO:0007669"/>
    <property type="project" value="InterPro"/>
</dbReference>
<dbReference type="Proteomes" id="UP000814243">
    <property type="component" value="Unassembled WGS sequence"/>
</dbReference>
<sequence>MCNLVLLLFTILSTLFFIGSCSIYHNLKYFETIHASKLAHHVVKRGAKLSSHPFNTIKEVHFKTLGKDFRLILHPHSSVLHSNFKAYTVDGDGKETTVHVDRENFYTGRVFGEKSSDVKLHMEDGLITGIIHTPDETYHIEPSWRHLPHLDDKTMITYRSSDIHFSWKGADEAKGSKPRVCGYVKEGKELEEDDDEDIEIVADVESEHEQSEKDKYLEENAHYPNSTDPSQSMKKRVKRQSDYEYTPTKTRCPLLLVADYRFFQEMGASNTKTTISYLISLIDRVHKIYNDTLWQDRQDMDGFKGMGFVIKKILVHSEPTRVRGGEAHYNMVFSREYSHKDFCLAHLFTDLKFEGGILGLAYVGSPRRNSVGGICTPEYFKNGYTLYLNSGLSSSRNHYGQRVITREADLVTAHEFGHNWGSEHDPDVAECSPAASQGGSYLMYTYSVSGYDVNNKRFSPCSLRSIRKVLQAKSGRCFSEPEESFCGTEDNDMCCDKNCKLRKNQGAVCSDKNSPCCAGCVFAPPGVVCREAAHSACEGEATCNGASADCPKGVCEKTIQDVVERFWDIIEDININNVLGFLRDNIVGVVVLVTAFIWIPASCVISYVDRRRQRQHQKFLDWERQHDLIHPSSPRKIIHTRLPKQKPPGMKAAIQGTSQL</sequence>
<evidence type="ECO:0000256" key="15">
    <source>
        <dbReference type="SAM" id="Phobius"/>
    </source>
</evidence>